<organism evidence="1 2">
    <name type="scientific">Cenococcum geophilum 1.58</name>
    <dbReference type="NCBI Taxonomy" id="794803"/>
    <lineage>
        <taxon>Eukaryota</taxon>
        <taxon>Fungi</taxon>
        <taxon>Dikarya</taxon>
        <taxon>Ascomycota</taxon>
        <taxon>Pezizomycotina</taxon>
        <taxon>Dothideomycetes</taxon>
        <taxon>Pleosporomycetidae</taxon>
        <taxon>Gloniales</taxon>
        <taxon>Gloniaceae</taxon>
        <taxon>Cenococcum</taxon>
    </lineage>
</organism>
<sequence>LIDIKRRCLVQCRLHGKFDDFAALSYMWGSQKPLMLLSTNLAELEEEDGLSPFDPRIPRTIKDAMVLCERLEEAYLWVDSLCIMQNTSEALDQIKRMDSIYQSSKFTIVAAHGIDSEAGLPGVRPSSRILEQRVIDVRGLKLANVLPQFTYSVDNSLWNTRGWTYQERLLSERKLVFTSDQVYFQCDHGDCSEDAYSTFHQSSVLNEFPPLENKSLYKIRLRNAISFDVYTMMVEEYTRRNLSHGEDIVNAFEGVLQVLNRRFFMMRPVVFGIPLCILDISLLWHPAKALCRRSGNGSRHGGFPSWSWAGWIG</sequence>
<keyword evidence="2" id="KW-1185">Reference proteome</keyword>
<evidence type="ECO:0000313" key="2">
    <source>
        <dbReference type="Proteomes" id="UP000250078"/>
    </source>
</evidence>
<dbReference type="Proteomes" id="UP000250078">
    <property type="component" value="Unassembled WGS sequence"/>
</dbReference>
<feature type="non-terminal residue" evidence="1">
    <location>
        <position position="1"/>
    </location>
</feature>
<feature type="non-terminal residue" evidence="1">
    <location>
        <position position="313"/>
    </location>
</feature>
<dbReference type="EMBL" id="KV748260">
    <property type="protein sequence ID" value="OCK87544.1"/>
    <property type="molecule type" value="Genomic_DNA"/>
</dbReference>
<evidence type="ECO:0000313" key="1">
    <source>
        <dbReference type="EMBL" id="OCK87544.1"/>
    </source>
</evidence>
<reference evidence="1 2" key="1">
    <citation type="journal article" date="2016" name="Nat. Commun.">
        <title>Ectomycorrhizal ecology is imprinted in the genome of the dominant symbiotic fungus Cenococcum geophilum.</title>
        <authorList>
            <consortium name="DOE Joint Genome Institute"/>
            <person name="Peter M."/>
            <person name="Kohler A."/>
            <person name="Ohm R.A."/>
            <person name="Kuo A."/>
            <person name="Krutzmann J."/>
            <person name="Morin E."/>
            <person name="Arend M."/>
            <person name="Barry K.W."/>
            <person name="Binder M."/>
            <person name="Choi C."/>
            <person name="Clum A."/>
            <person name="Copeland A."/>
            <person name="Grisel N."/>
            <person name="Haridas S."/>
            <person name="Kipfer T."/>
            <person name="LaButti K."/>
            <person name="Lindquist E."/>
            <person name="Lipzen A."/>
            <person name="Maire R."/>
            <person name="Meier B."/>
            <person name="Mihaltcheva S."/>
            <person name="Molinier V."/>
            <person name="Murat C."/>
            <person name="Poggeler S."/>
            <person name="Quandt C.A."/>
            <person name="Sperisen C."/>
            <person name="Tritt A."/>
            <person name="Tisserant E."/>
            <person name="Crous P.W."/>
            <person name="Henrissat B."/>
            <person name="Nehls U."/>
            <person name="Egli S."/>
            <person name="Spatafora J.W."/>
            <person name="Grigoriev I.V."/>
            <person name="Martin F.M."/>
        </authorList>
    </citation>
    <scope>NUCLEOTIDE SEQUENCE [LARGE SCALE GENOMIC DNA]</scope>
    <source>
        <strain evidence="1 2">1.58</strain>
    </source>
</reference>
<proteinExistence type="predicted"/>
<accession>A0ACC8EMG5</accession>
<gene>
    <name evidence="1" type="ORF">K441DRAFT_457981</name>
</gene>
<protein>
    <submittedName>
        <fullName evidence="1">HET-domain-containing protein</fullName>
    </submittedName>
</protein>
<name>A0ACC8EMG5_9PEZI</name>